<dbReference type="RefSeq" id="WP_033155289.1">
    <property type="nucleotide sequence ID" value="NZ_JAXARY010000012.1"/>
</dbReference>
<dbReference type="PANTHER" id="PTHR33653:SF1">
    <property type="entry name" value="RIBONUCLEASE VAPC2"/>
    <property type="match status" value="1"/>
</dbReference>
<protein>
    <recommendedName>
        <fullName evidence="8">Ribonuclease VapC</fullName>
        <shortName evidence="8">RNase VapC</shortName>
        <ecNumber evidence="8">3.1.-.-</ecNumber>
    </recommendedName>
    <alternativeName>
        <fullName evidence="8">Toxin VapC</fullName>
    </alternativeName>
</protein>
<dbReference type="Gene3D" id="3.40.50.1010">
    <property type="entry name" value="5'-nuclease"/>
    <property type="match status" value="1"/>
</dbReference>
<proteinExistence type="inferred from homology"/>
<dbReference type="InterPro" id="IPR022907">
    <property type="entry name" value="VapC_family"/>
</dbReference>
<keyword evidence="4 8" id="KW-0479">Metal-binding</keyword>
<dbReference type="InterPro" id="IPR029060">
    <property type="entry name" value="PIN-like_dom_sf"/>
</dbReference>
<evidence type="ECO:0000256" key="3">
    <source>
        <dbReference type="ARBA" id="ARBA00022722"/>
    </source>
</evidence>
<dbReference type="InterPro" id="IPR050556">
    <property type="entry name" value="Type_II_TA_system_RNase"/>
</dbReference>
<comment type="caution">
    <text evidence="10">The sequence shown here is derived from an EMBL/GenBank/DDBJ whole genome shotgun (WGS) entry which is preliminary data.</text>
</comment>
<dbReference type="CDD" id="cd18745">
    <property type="entry name" value="PIN_VapC4-5_FitB-like"/>
    <property type="match status" value="1"/>
</dbReference>
<feature type="binding site" evidence="8">
    <location>
        <position position="97"/>
    </location>
    <ligand>
        <name>Mg(2+)</name>
        <dbReference type="ChEBI" id="CHEBI:18420"/>
    </ligand>
</feature>
<keyword evidence="11" id="KW-1185">Reference proteome</keyword>
<dbReference type="Pfam" id="PF01850">
    <property type="entry name" value="PIN"/>
    <property type="match status" value="1"/>
</dbReference>
<evidence type="ECO:0000256" key="5">
    <source>
        <dbReference type="ARBA" id="ARBA00022801"/>
    </source>
</evidence>
<keyword evidence="3 8" id="KW-0540">Nuclease</keyword>
<evidence type="ECO:0000256" key="8">
    <source>
        <dbReference type="HAMAP-Rule" id="MF_00265"/>
    </source>
</evidence>
<evidence type="ECO:0000256" key="4">
    <source>
        <dbReference type="ARBA" id="ARBA00022723"/>
    </source>
</evidence>
<evidence type="ECO:0000313" key="11">
    <source>
        <dbReference type="Proteomes" id="UP001284537"/>
    </source>
</evidence>
<gene>
    <name evidence="8" type="primary">vapC</name>
    <name evidence="10" type="ORF">QLH52_14205</name>
</gene>
<keyword evidence="8" id="KW-0800">Toxin</keyword>
<comment type="function">
    <text evidence="8">Toxic component of a toxin-antitoxin (TA) system. An RNase.</text>
</comment>
<dbReference type="EMBL" id="JAXARY010000012">
    <property type="protein sequence ID" value="MDX8128442.1"/>
    <property type="molecule type" value="Genomic_DNA"/>
</dbReference>
<keyword evidence="6 8" id="KW-0460">Magnesium</keyword>
<evidence type="ECO:0000256" key="6">
    <source>
        <dbReference type="ARBA" id="ARBA00022842"/>
    </source>
</evidence>
<evidence type="ECO:0000313" key="10">
    <source>
        <dbReference type="EMBL" id="MDX8128442.1"/>
    </source>
</evidence>
<keyword evidence="5 8" id="KW-0378">Hydrolase</keyword>
<evidence type="ECO:0000256" key="1">
    <source>
        <dbReference type="ARBA" id="ARBA00001946"/>
    </source>
</evidence>
<feature type="binding site" evidence="8">
    <location>
        <position position="6"/>
    </location>
    <ligand>
        <name>Mg(2+)</name>
        <dbReference type="ChEBI" id="CHEBI:18420"/>
    </ligand>
</feature>
<feature type="domain" description="PIN" evidence="9">
    <location>
        <begin position="3"/>
        <end position="124"/>
    </location>
</feature>
<dbReference type="SUPFAM" id="SSF88723">
    <property type="entry name" value="PIN domain-like"/>
    <property type="match status" value="1"/>
</dbReference>
<reference evidence="10 11" key="1">
    <citation type="submission" date="2023-11" db="EMBL/GenBank/DDBJ databases">
        <authorList>
            <person name="Ouyang M.-Y."/>
        </authorList>
    </citation>
    <scope>NUCLEOTIDE SEQUENCE [LARGE SCALE GENOMIC DNA]</scope>
    <source>
        <strain evidence="10 11">OY6</strain>
    </source>
</reference>
<organism evidence="10 11">
    <name type="scientific">Methylomonas defluvii</name>
    <dbReference type="NCBI Taxonomy" id="3045149"/>
    <lineage>
        <taxon>Bacteria</taxon>
        <taxon>Pseudomonadati</taxon>
        <taxon>Pseudomonadota</taxon>
        <taxon>Gammaproteobacteria</taxon>
        <taxon>Methylococcales</taxon>
        <taxon>Methylococcaceae</taxon>
        <taxon>Methylomonas</taxon>
    </lineage>
</organism>
<dbReference type="EC" id="3.1.-.-" evidence="8"/>
<keyword evidence="2 8" id="KW-1277">Toxin-antitoxin system</keyword>
<dbReference type="Proteomes" id="UP001284537">
    <property type="component" value="Unassembled WGS sequence"/>
</dbReference>
<dbReference type="HAMAP" id="MF_00265">
    <property type="entry name" value="VapC_Nob1"/>
    <property type="match status" value="1"/>
</dbReference>
<comment type="similarity">
    <text evidence="7 8">Belongs to the PINc/VapC protein family.</text>
</comment>
<comment type="cofactor">
    <cofactor evidence="1 8">
        <name>Mg(2+)</name>
        <dbReference type="ChEBI" id="CHEBI:18420"/>
    </cofactor>
</comment>
<evidence type="ECO:0000259" key="9">
    <source>
        <dbReference type="Pfam" id="PF01850"/>
    </source>
</evidence>
<name>A0ABU4UHU2_9GAMM</name>
<evidence type="ECO:0000256" key="2">
    <source>
        <dbReference type="ARBA" id="ARBA00022649"/>
    </source>
</evidence>
<evidence type="ECO:0000256" key="7">
    <source>
        <dbReference type="ARBA" id="ARBA00038093"/>
    </source>
</evidence>
<sequence length="132" mass="14649">MAYLLDTNAAIALLKENPNLLNHVRHVGRTSLKLCAPVEAELWFGVAKSVRQEQNRSRLLTLLEWVPSLPFAGPATQRFGEIRAFLASQGTPIGPYDLQIAAIAVANDLTVITNNTREFQRVPGLKLEDWLS</sequence>
<accession>A0ABU4UHU2</accession>
<dbReference type="PANTHER" id="PTHR33653">
    <property type="entry name" value="RIBONUCLEASE VAPC2"/>
    <property type="match status" value="1"/>
</dbReference>
<dbReference type="InterPro" id="IPR002716">
    <property type="entry name" value="PIN_dom"/>
</dbReference>